<gene>
    <name evidence="2" type="ORF">B0T21DRAFT_409795</name>
</gene>
<sequence>MSMKTLALLGAFFLPGTFLSSLFSMPFFDFSSDMNGSVSRHIWIYFVLMAPLTLIIVGSWLLFDRASRNVTEEDTAETEKRIQALETKITKRIATRTGARVNTLPVATV</sequence>
<name>A0AA40EHR9_9PEZI</name>
<keyword evidence="1" id="KW-1133">Transmembrane helix</keyword>
<dbReference type="Proteomes" id="UP001172159">
    <property type="component" value="Unassembled WGS sequence"/>
</dbReference>
<proteinExistence type="predicted"/>
<evidence type="ECO:0000256" key="1">
    <source>
        <dbReference type="SAM" id="Phobius"/>
    </source>
</evidence>
<dbReference type="Gene3D" id="1.20.58.340">
    <property type="entry name" value="Magnesium transport protein CorA, transmembrane region"/>
    <property type="match status" value="1"/>
</dbReference>
<feature type="transmembrane region" description="Helical" evidence="1">
    <location>
        <begin position="43"/>
        <end position="63"/>
    </location>
</feature>
<keyword evidence="3" id="KW-1185">Reference proteome</keyword>
<reference evidence="2" key="1">
    <citation type="submission" date="2023-06" db="EMBL/GenBank/DDBJ databases">
        <title>Genome-scale phylogeny and comparative genomics of the fungal order Sordariales.</title>
        <authorList>
            <consortium name="Lawrence Berkeley National Laboratory"/>
            <person name="Hensen N."/>
            <person name="Bonometti L."/>
            <person name="Westerberg I."/>
            <person name="Brannstrom I.O."/>
            <person name="Guillou S."/>
            <person name="Cros-Aarteil S."/>
            <person name="Calhoun S."/>
            <person name="Haridas S."/>
            <person name="Kuo A."/>
            <person name="Mondo S."/>
            <person name="Pangilinan J."/>
            <person name="Riley R."/>
            <person name="Labutti K."/>
            <person name="Andreopoulos B."/>
            <person name="Lipzen A."/>
            <person name="Chen C."/>
            <person name="Yanf M."/>
            <person name="Daum C."/>
            <person name="Ng V."/>
            <person name="Clum A."/>
            <person name="Steindorff A."/>
            <person name="Ohm R."/>
            <person name="Martin F."/>
            <person name="Silar P."/>
            <person name="Natvig D."/>
            <person name="Lalanne C."/>
            <person name="Gautier V."/>
            <person name="Ament-Velasquez S.L."/>
            <person name="Kruys A."/>
            <person name="Hutchinson M.I."/>
            <person name="Powell A.J."/>
            <person name="Barry K."/>
            <person name="Miller A.N."/>
            <person name="Grigoriev I.V."/>
            <person name="Debuchy R."/>
            <person name="Gladieux P."/>
            <person name="Thoren M.H."/>
            <person name="Johannesson H."/>
        </authorList>
    </citation>
    <scope>NUCLEOTIDE SEQUENCE</scope>
    <source>
        <strain evidence="2">CBS 540.89</strain>
    </source>
</reference>
<dbReference type="AlphaFoldDB" id="A0AA40EHR9"/>
<protein>
    <submittedName>
        <fullName evidence="2">Uncharacterized protein</fullName>
    </submittedName>
</protein>
<organism evidence="2 3">
    <name type="scientific">Apiosordaria backusii</name>
    <dbReference type="NCBI Taxonomy" id="314023"/>
    <lineage>
        <taxon>Eukaryota</taxon>
        <taxon>Fungi</taxon>
        <taxon>Dikarya</taxon>
        <taxon>Ascomycota</taxon>
        <taxon>Pezizomycotina</taxon>
        <taxon>Sordariomycetes</taxon>
        <taxon>Sordariomycetidae</taxon>
        <taxon>Sordariales</taxon>
        <taxon>Lasiosphaeriaceae</taxon>
        <taxon>Apiosordaria</taxon>
    </lineage>
</organism>
<evidence type="ECO:0000313" key="2">
    <source>
        <dbReference type="EMBL" id="KAK0739447.1"/>
    </source>
</evidence>
<dbReference type="EMBL" id="JAUKTV010000004">
    <property type="protein sequence ID" value="KAK0739447.1"/>
    <property type="molecule type" value="Genomic_DNA"/>
</dbReference>
<keyword evidence="1" id="KW-0472">Membrane</keyword>
<accession>A0AA40EHR9</accession>
<evidence type="ECO:0000313" key="3">
    <source>
        <dbReference type="Proteomes" id="UP001172159"/>
    </source>
</evidence>
<comment type="caution">
    <text evidence="2">The sequence shown here is derived from an EMBL/GenBank/DDBJ whole genome shotgun (WGS) entry which is preliminary data.</text>
</comment>
<keyword evidence="1" id="KW-0812">Transmembrane</keyword>